<dbReference type="AlphaFoldDB" id="A0A317QG61"/>
<dbReference type="EMBL" id="QGTT01000001">
    <property type="protein sequence ID" value="PWW15958.1"/>
    <property type="molecule type" value="Genomic_DNA"/>
</dbReference>
<organism evidence="3 4">
    <name type="scientific">Pseudidiomarina maritima</name>
    <dbReference type="NCBI Taxonomy" id="519453"/>
    <lineage>
        <taxon>Bacteria</taxon>
        <taxon>Pseudomonadati</taxon>
        <taxon>Pseudomonadota</taxon>
        <taxon>Gammaproteobacteria</taxon>
        <taxon>Alteromonadales</taxon>
        <taxon>Idiomarinaceae</taxon>
        <taxon>Pseudidiomarina</taxon>
    </lineage>
</organism>
<gene>
    <name evidence="3" type="ORF">DET45_10149</name>
</gene>
<dbReference type="Pfam" id="PF00266">
    <property type="entry name" value="Aminotran_5"/>
    <property type="match status" value="1"/>
</dbReference>
<accession>A0A317QG61</accession>
<protein>
    <submittedName>
        <fullName evidence="3">Cysteine desulfurase</fullName>
    </submittedName>
</protein>
<evidence type="ECO:0000259" key="2">
    <source>
        <dbReference type="Pfam" id="PF00266"/>
    </source>
</evidence>
<evidence type="ECO:0000313" key="3">
    <source>
        <dbReference type="EMBL" id="PWW15958.1"/>
    </source>
</evidence>
<feature type="domain" description="Aminotransferase class V" evidence="2">
    <location>
        <begin position="21"/>
        <end position="386"/>
    </location>
</feature>
<dbReference type="InterPro" id="IPR015421">
    <property type="entry name" value="PyrdxlP-dep_Trfase_major"/>
</dbReference>
<name>A0A317QG61_9GAMM</name>
<dbReference type="RefSeq" id="WP_110074709.1">
    <property type="nucleotide sequence ID" value="NZ_QGTT01000001.1"/>
</dbReference>
<proteinExistence type="predicted"/>
<evidence type="ECO:0000313" key="4">
    <source>
        <dbReference type="Proteomes" id="UP000246964"/>
    </source>
</evidence>
<dbReference type="Proteomes" id="UP000246964">
    <property type="component" value="Unassembled WGS sequence"/>
</dbReference>
<dbReference type="Gene3D" id="3.40.640.10">
    <property type="entry name" value="Type I PLP-dependent aspartate aminotransferase-like (Major domain)"/>
    <property type="match status" value="1"/>
</dbReference>
<dbReference type="InterPro" id="IPR015422">
    <property type="entry name" value="PyrdxlP-dep_Trfase_small"/>
</dbReference>
<reference evidence="3 4" key="1">
    <citation type="submission" date="2018-05" db="EMBL/GenBank/DDBJ databases">
        <title>Freshwater and sediment microbial communities from various areas in North America, analyzing microbe dynamics in response to fracking.</title>
        <authorList>
            <person name="Lamendella R."/>
        </authorList>
    </citation>
    <scope>NUCLEOTIDE SEQUENCE [LARGE SCALE GENOMIC DNA]</scope>
    <source>
        <strain evidence="3 4">125B1</strain>
    </source>
</reference>
<sequence>MSYQPPLEQFEFCQQQPELAYFDSAASCQVPQSVLTKLLDYYQHQHANVHRASYARGRAATQCYEQARRDCAQAIGATAAQVSFQASTTSALNGLAQQLPVAWQAGDEILLSSAEHHANILPWQRLAAQHDLRLRFISLDRASGELGEWQHLLGPRTKVVSLTLASNITGTRFALEPILAAAQQQGAWTIVDAAQAVAHEQLAVTQLGADAVVFSAHKAYGVAGCAVLWLSQALLAASEPFTVGGGIVTGVTKSHANLVTGIHKFEAGTPNVGAAVAAASGLAWLQQQQQLGLHDYLQALRQQLWQQLQQRAWLTLLPTGKQHTPVIAFYSDEFQAHDIATWLDQHQIAVRAGHHCAQILLQDWQLPAVVRVSLAAYNTPAQIERLVAALDAGWQLFAD</sequence>
<keyword evidence="4" id="KW-1185">Reference proteome</keyword>
<dbReference type="InterPro" id="IPR000192">
    <property type="entry name" value="Aminotrans_V_dom"/>
</dbReference>
<dbReference type="SUPFAM" id="SSF53383">
    <property type="entry name" value="PLP-dependent transferases"/>
    <property type="match status" value="1"/>
</dbReference>
<dbReference type="Gene3D" id="3.90.1150.10">
    <property type="entry name" value="Aspartate Aminotransferase, domain 1"/>
    <property type="match status" value="1"/>
</dbReference>
<dbReference type="OrthoDB" id="9808002at2"/>
<dbReference type="PANTHER" id="PTHR43586:SF8">
    <property type="entry name" value="CYSTEINE DESULFURASE 1, CHLOROPLASTIC"/>
    <property type="match status" value="1"/>
</dbReference>
<dbReference type="PANTHER" id="PTHR43586">
    <property type="entry name" value="CYSTEINE DESULFURASE"/>
    <property type="match status" value="1"/>
</dbReference>
<comment type="caution">
    <text evidence="3">The sequence shown here is derived from an EMBL/GenBank/DDBJ whole genome shotgun (WGS) entry which is preliminary data.</text>
</comment>
<keyword evidence="1" id="KW-0663">Pyridoxal phosphate</keyword>
<dbReference type="InterPro" id="IPR015424">
    <property type="entry name" value="PyrdxlP-dep_Trfase"/>
</dbReference>
<evidence type="ECO:0000256" key="1">
    <source>
        <dbReference type="ARBA" id="ARBA00022898"/>
    </source>
</evidence>